<gene>
    <name evidence="2" type="ORF">PG991_009330</name>
</gene>
<organism evidence="2 3">
    <name type="scientific">Apiospora marii</name>
    <dbReference type="NCBI Taxonomy" id="335849"/>
    <lineage>
        <taxon>Eukaryota</taxon>
        <taxon>Fungi</taxon>
        <taxon>Dikarya</taxon>
        <taxon>Ascomycota</taxon>
        <taxon>Pezizomycotina</taxon>
        <taxon>Sordariomycetes</taxon>
        <taxon>Xylariomycetidae</taxon>
        <taxon>Amphisphaeriales</taxon>
        <taxon>Apiosporaceae</taxon>
        <taxon>Apiospora</taxon>
    </lineage>
</organism>
<keyword evidence="3" id="KW-1185">Reference proteome</keyword>
<evidence type="ECO:0000313" key="2">
    <source>
        <dbReference type="EMBL" id="KAK8013737.1"/>
    </source>
</evidence>
<dbReference type="EMBL" id="JAQQWI010000013">
    <property type="protein sequence ID" value="KAK8013737.1"/>
    <property type="molecule type" value="Genomic_DNA"/>
</dbReference>
<accession>A0ABR1RKA9</accession>
<protein>
    <submittedName>
        <fullName evidence="2">FAD NAD(P)-binding domain protein</fullName>
    </submittedName>
</protein>
<reference evidence="2 3" key="1">
    <citation type="submission" date="2023-01" db="EMBL/GenBank/DDBJ databases">
        <title>Analysis of 21 Apiospora genomes using comparative genomics revels a genus with tremendous synthesis potential of carbohydrate active enzymes and secondary metabolites.</title>
        <authorList>
            <person name="Sorensen T."/>
        </authorList>
    </citation>
    <scope>NUCLEOTIDE SEQUENCE [LARGE SCALE GENOMIC DNA]</scope>
    <source>
        <strain evidence="2 3">CBS 20057</strain>
    </source>
</reference>
<dbReference type="Proteomes" id="UP001396898">
    <property type="component" value="Unassembled WGS sequence"/>
</dbReference>
<feature type="region of interest" description="Disordered" evidence="1">
    <location>
        <begin position="1"/>
        <end position="26"/>
    </location>
</feature>
<proteinExistence type="predicted"/>
<name>A0ABR1RKA9_9PEZI</name>
<comment type="caution">
    <text evidence="2">The sequence shown here is derived from an EMBL/GenBank/DDBJ whole genome shotgun (WGS) entry which is preliminary data.</text>
</comment>
<feature type="compositionally biased region" description="Polar residues" evidence="1">
    <location>
        <begin position="1"/>
        <end position="11"/>
    </location>
</feature>
<evidence type="ECO:0000313" key="3">
    <source>
        <dbReference type="Proteomes" id="UP001396898"/>
    </source>
</evidence>
<sequence>MTRSSKASTYWNPPAPKGSSRVEIRSGQSMTWKRELKESMFIYSSMDTKDFDVQIAHPGVTALITEPPPGAPHAVPRMLSMQHEPVKANKQ</sequence>
<evidence type="ECO:0000256" key="1">
    <source>
        <dbReference type="SAM" id="MobiDB-lite"/>
    </source>
</evidence>